<dbReference type="OrthoDB" id="5481749at2"/>
<dbReference type="RefSeq" id="WP_146959826.1">
    <property type="nucleotide sequence ID" value="NZ_CP042467.1"/>
</dbReference>
<dbReference type="Proteomes" id="UP000321595">
    <property type="component" value="Chromosome"/>
</dbReference>
<evidence type="ECO:0000259" key="8">
    <source>
        <dbReference type="Pfam" id="PF22544"/>
    </source>
</evidence>
<feature type="domain" description="HYDIN/VesB/CFA65-like Ig-like" evidence="8">
    <location>
        <begin position="50"/>
        <end position="138"/>
    </location>
</feature>
<name>A0A5B8XVW9_9DELT</name>
<evidence type="ECO:0000256" key="3">
    <source>
        <dbReference type="ARBA" id="ARBA00022490"/>
    </source>
</evidence>
<reference evidence="9 10" key="1">
    <citation type="submission" date="2019-08" db="EMBL/GenBank/DDBJ databases">
        <authorList>
            <person name="Liang Q."/>
        </authorList>
    </citation>
    <scope>NUCLEOTIDE SEQUENCE [LARGE SCALE GENOMIC DNA]</scope>
    <source>
        <strain evidence="9 10">V1718</strain>
    </source>
</reference>
<dbReference type="GO" id="GO:0005737">
    <property type="term" value="C:cytoplasm"/>
    <property type="evidence" value="ECO:0007669"/>
    <property type="project" value="UniProtKB-SubCell"/>
</dbReference>
<evidence type="ECO:0000256" key="2">
    <source>
        <dbReference type="ARBA" id="ARBA00004496"/>
    </source>
</evidence>
<dbReference type="InterPro" id="IPR031549">
    <property type="entry name" value="ASH"/>
</dbReference>
<dbReference type="PROSITE" id="PS51257">
    <property type="entry name" value="PROKAR_LIPOPROTEIN"/>
    <property type="match status" value="1"/>
</dbReference>
<keyword evidence="10" id="KW-1185">Reference proteome</keyword>
<protein>
    <submittedName>
        <fullName evidence="9">Choice-of-anchor D domain-containing protein</fullName>
    </submittedName>
</protein>
<evidence type="ECO:0000256" key="5">
    <source>
        <dbReference type="ARBA" id="ARBA00023273"/>
    </source>
</evidence>
<gene>
    <name evidence="9" type="ORF">FRD01_11695</name>
</gene>
<dbReference type="KEGG" id="bbae:FRD01_11695"/>
<evidence type="ECO:0000256" key="6">
    <source>
        <dbReference type="SAM" id="SignalP"/>
    </source>
</evidence>
<dbReference type="Pfam" id="PF22544">
    <property type="entry name" value="HYDIN_VesB_CFA65-like_Ig"/>
    <property type="match status" value="1"/>
</dbReference>
<evidence type="ECO:0000313" key="10">
    <source>
        <dbReference type="Proteomes" id="UP000321595"/>
    </source>
</evidence>
<keyword evidence="4" id="KW-0969">Cilium</keyword>
<evidence type="ECO:0000256" key="4">
    <source>
        <dbReference type="ARBA" id="ARBA00023069"/>
    </source>
</evidence>
<dbReference type="Gene3D" id="2.60.40.10">
    <property type="entry name" value="Immunoglobulins"/>
    <property type="match status" value="3"/>
</dbReference>
<dbReference type="Pfam" id="PF15780">
    <property type="entry name" value="ASH"/>
    <property type="match status" value="1"/>
</dbReference>
<dbReference type="PANTHER" id="PTHR45912:SF3">
    <property type="entry name" value="CILIA- AND FLAGELLA-ASSOCIATED PROTEIN 47"/>
    <property type="match status" value="1"/>
</dbReference>
<organism evidence="9 10">
    <name type="scientific">Microvenator marinus</name>
    <dbReference type="NCBI Taxonomy" id="2600177"/>
    <lineage>
        <taxon>Bacteria</taxon>
        <taxon>Deltaproteobacteria</taxon>
        <taxon>Bradymonadales</taxon>
        <taxon>Microvenatoraceae</taxon>
        <taxon>Microvenator</taxon>
    </lineage>
</organism>
<accession>A0A5B8XVW9</accession>
<dbReference type="AlphaFoldDB" id="A0A5B8XVW9"/>
<sequence>MRQSILLSLLLTMSAIVVGCPEPEQSTPVDVFKPNSFGNYSTNFQPQILSETRLNFGDMDAGESSSIPLEIRNVGKEVLIISGYESTAEFEVRGLDEELSVPVGESVMIRVNYRALDEEPRNGELVIFSNDPENPRWKVEIFANQRFPCLAIEPQAVDFGTVDPFLNETSSRDLKISNCSSNATTTFMLEDLVGEGFEAPLSRDETSLEPGEFVEISLTFVPTRSGAYEGQLIVSSNDYFEERKVVELRGYGKDRECPVAIITGSNPQGQTVTANPINVIDALPLDNIELSAGDSYDPEGQSVTYEWSLVGRPQDSAARLEPNLGSENVRLWLDLAGEYMVDLRVVSEFGVPSCQTARLRVRATADQDIHIQLVWDTPNDPNQQDSSGADMDVHLVHPNGQWDQTPYDCFWRNLNPDWATPREVRPDGTQTGWDDDPSLDIDDVSGWGPENINLDNPQNVRYSVGVHYFAHHGYGSSYSTIRVYIGGVLVHEAPRKLMGDQDFWHVADIDWAARQVIPVDTLQRGFPE</sequence>
<feature type="signal peptide" evidence="6">
    <location>
        <begin position="1"/>
        <end position="19"/>
    </location>
</feature>
<feature type="chain" id="PRO_5022904211" evidence="6">
    <location>
        <begin position="20"/>
        <end position="528"/>
    </location>
</feature>
<evidence type="ECO:0000313" key="9">
    <source>
        <dbReference type="EMBL" id="QED27886.1"/>
    </source>
</evidence>
<keyword evidence="5" id="KW-0966">Cell projection</keyword>
<dbReference type="InterPro" id="IPR013783">
    <property type="entry name" value="Ig-like_fold"/>
</dbReference>
<comment type="subcellular location">
    <subcellularLocation>
        <location evidence="1">Cell projection</location>
        <location evidence="1">Cilium</location>
    </subcellularLocation>
    <subcellularLocation>
        <location evidence="2">Cytoplasm</location>
    </subcellularLocation>
</comment>
<keyword evidence="6" id="KW-0732">Signal</keyword>
<proteinExistence type="predicted"/>
<evidence type="ECO:0000259" key="7">
    <source>
        <dbReference type="Pfam" id="PF15780"/>
    </source>
</evidence>
<feature type="domain" description="Abnormal spindle-like microcephaly-associated protein ASH" evidence="7">
    <location>
        <begin position="155"/>
        <end position="241"/>
    </location>
</feature>
<keyword evidence="3" id="KW-0963">Cytoplasm</keyword>
<dbReference type="NCBIfam" id="NF012200">
    <property type="entry name" value="choice_anch_D"/>
    <property type="match status" value="2"/>
</dbReference>
<dbReference type="PANTHER" id="PTHR45912">
    <property type="entry name" value="CILIA- AND FLAGELLA-ASSOCIATED PROTEIN 47"/>
    <property type="match status" value="1"/>
</dbReference>
<evidence type="ECO:0000256" key="1">
    <source>
        <dbReference type="ARBA" id="ARBA00004138"/>
    </source>
</evidence>
<dbReference type="InterPro" id="IPR053879">
    <property type="entry name" value="HYDIN_VesB_CFA65-like_Ig"/>
</dbReference>
<dbReference type="EMBL" id="CP042467">
    <property type="protein sequence ID" value="QED27886.1"/>
    <property type="molecule type" value="Genomic_DNA"/>
</dbReference>